<feature type="region of interest" description="Disordered" evidence="5">
    <location>
        <begin position="173"/>
        <end position="203"/>
    </location>
</feature>
<proteinExistence type="inferred from homology"/>
<dbReference type="Gene3D" id="3.40.50.150">
    <property type="entry name" value="Vaccinia Virus protein VP39"/>
    <property type="match status" value="1"/>
</dbReference>
<name>A0AAN9YKF9_9PEZI</name>
<dbReference type="GO" id="GO:0032259">
    <property type="term" value="P:methylation"/>
    <property type="evidence" value="ECO:0007669"/>
    <property type="project" value="UniProtKB-KW"/>
</dbReference>
<evidence type="ECO:0000256" key="2">
    <source>
        <dbReference type="ARBA" id="ARBA00022603"/>
    </source>
</evidence>
<dbReference type="Proteomes" id="UP001320420">
    <property type="component" value="Unassembled WGS sequence"/>
</dbReference>
<keyword evidence="4" id="KW-0949">S-adenosyl-L-methionine</keyword>
<dbReference type="InterPro" id="IPR052190">
    <property type="entry name" value="Euk-Arch_PrmC-MTase"/>
</dbReference>
<dbReference type="PANTHER" id="PTHR45875:SF1">
    <property type="entry name" value="METHYLTRANSFERASE N6AMT1"/>
    <property type="match status" value="1"/>
</dbReference>
<reference evidence="6 7" key="1">
    <citation type="submission" date="2024-02" db="EMBL/GenBank/DDBJ databases">
        <title>De novo assembly and annotation of 12 fungi associated with fruit tree decline syndrome in Ontario, Canada.</title>
        <authorList>
            <person name="Sulman M."/>
            <person name="Ellouze W."/>
            <person name="Ilyukhin E."/>
        </authorList>
    </citation>
    <scope>NUCLEOTIDE SEQUENCE [LARGE SCALE GENOMIC DNA]</scope>
    <source>
        <strain evidence="6 7">M11/M66-122</strain>
    </source>
</reference>
<dbReference type="InterPro" id="IPR002052">
    <property type="entry name" value="DNA_methylase_N6_adenine_CS"/>
</dbReference>
<dbReference type="GO" id="GO:0008276">
    <property type="term" value="F:protein methyltransferase activity"/>
    <property type="evidence" value="ECO:0007669"/>
    <property type="project" value="TreeGrafter"/>
</dbReference>
<dbReference type="GO" id="GO:0003676">
    <property type="term" value="F:nucleic acid binding"/>
    <property type="evidence" value="ECO:0007669"/>
    <property type="project" value="InterPro"/>
</dbReference>
<evidence type="ECO:0000313" key="6">
    <source>
        <dbReference type="EMBL" id="KAK7746179.1"/>
    </source>
</evidence>
<gene>
    <name evidence="6" type="primary">MTQ2</name>
    <name evidence="6" type="ORF">SLS62_009469</name>
</gene>
<sequence length="370" mass="39136">MYVLLTYLRHSTPTRPPMLPTPDTSHVAYERVYEPAEDSFLFLDTLSSASETAFLRDRFFSAGPPTPTPAPAPAPAGDGDDRPSLPPSQSPPPPPPPPPFVVEIGPGSGVVIAFANAHAGTLFGTGTGTGTEAGARQQQQQQILTAAIDVNVHACRATGETVRKAAAAAATPIERDTIRARDGADEQRATTTTSSSSSGTWLGTAQGDLTAPLRDGCVDVLIFNPPYVPTAEIPMHSPPPPPLSPPDADTEASTSASTFETDSRLLALSWAGGRDGMETTERLLADLPRVLSARGCAYVLLCAQNRPEEVKRRVVAGEYWGGGGGGDDASRRSWRAETVGSSGKTAGWEKLQIIRIWREGEGRRSDGRTD</sequence>
<dbReference type="AlphaFoldDB" id="A0AAN9YKF9"/>
<dbReference type="EMBL" id="JAKJXP020000100">
    <property type="protein sequence ID" value="KAK7746179.1"/>
    <property type="molecule type" value="Genomic_DNA"/>
</dbReference>
<feature type="compositionally biased region" description="Low complexity" evidence="5">
    <location>
        <begin position="190"/>
        <end position="200"/>
    </location>
</feature>
<feature type="compositionally biased region" description="Basic and acidic residues" evidence="5">
    <location>
        <begin position="173"/>
        <end position="188"/>
    </location>
</feature>
<accession>A0AAN9YKF9</accession>
<evidence type="ECO:0000256" key="5">
    <source>
        <dbReference type="SAM" id="MobiDB-lite"/>
    </source>
</evidence>
<feature type="region of interest" description="Disordered" evidence="5">
    <location>
        <begin position="59"/>
        <end position="100"/>
    </location>
</feature>
<evidence type="ECO:0000256" key="4">
    <source>
        <dbReference type="ARBA" id="ARBA00022691"/>
    </source>
</evidence>
<feature type="compositionally biased region" description="Low complexity" evidence="5">
    <location>
        <begin position="251"/>
        <end position="260"/>
    </location>
</feature>
<feature type="compositionally biased region" description="Pro residues" evidence="5">
    <location>
        <begin position="64"/>
        <end position="74"/>
    </location>
</feature>
<feature type="compositionally biased region" description="Pro residues" evidence="5">
    <location>
        <begin position="236"/>
        <end position="245"/>
    </location>
</feature>
<dbReference type="SUPFAM" id="SSF53335">
    <property type="entry name" value="S-adenosyl-L-methionine-dependent methyltransferases"/>
    <property type="match status" value="1"/>
</dbReference>
<dbReference type="GO" id="GO:0008757">
    <property type="term" value="F:S-adenosylmethionine-dependent methyltransferase activity"/>
    <property type="evidence" value="ECO:0007669"/>
    <property type="project" value="TreeGrafter"/>
</dbReference>
<keyword evidence="2 6" id="KW-0489">Methyltransferase</keyword>
<evidence type="ECO:0000256" key="1">
    <source>
        <dbReference type="ARBA" id="ARBA00006149"/>
    </source>
</evidence>
<comment type="caution">
    <text evidence="6">The sequence shown here is derived from an EMBL/GenBank/DDBJ whole genome shotgun (WGS) entry which is preliminary data.</text>
</comment>
<evidence type="ECO:0000313" key="7">
    <source>
        <dbReference type="Proteomes" id="UP001320420"/>
    </source>
</evidence>
<organism evidence="6 7">
    <name type="scientific">Diatrype stigma</name>
    <dbReference type="NCBI Taxonomy" id="117547"/>
    <lineage>
        <taxon>Eukaryota</taxon>
        <taxon>Fungi</taxon>
        <taxon>Dikarya</taxon>
        <taxon>Ascomycota</taxon>
        <taxon>Pezizomycotina</taxon>
        <taxon>Sordariomycetes</taxon>
        <taxon>Xylariomycetidae</taxon>
        <taxon>Xylariales</taxon>
        <taxon>Diatrypaceae</taxon>
        <taxon>Diatrype</taxon>
    </lineage>
</organism>
<keyword evidence="7" id="KW-1185">Reference proteome</keyword>
<comment type="similarity">
    <text evidence="1">Belongs to the eukaryotic/archaeal PrmC-related family.</text>
</comment>
<keyword evidence="3" id="KW-0808">Transferase</keyword>
<feature type="compositionally biased region" description="Pro residues" evidence="5">
    <location>
        <begin position="84"/>
        <end position="100"/>
    </location>
</feature>
<feature type="region of interest" description="Disordered" evidence="5">
    <location>
        <begin position="232"/>
        <end position="260"/>
    </location>
</feature>
<dbReference type="InterPro" id="IPR029063">
    <property type="entry name" value="SAM-dependent_MTases_sf"/>
</dbReference>
<protein>
    <submittedName>
        <fullName evidence="6">S-adenosylmethionine-dependent methyltransferase</fullName>
    </submittedName>
</protein>
<dbReference type="PROSITE" id="PS00092">
    <property type="entry name" value="N6_MTASE"/>
    <property type="match status" value="1"/>
</dbReference>
<dbReference type="PANTHER" id="PTHR45875">
    <property type="entry name" value="METHYLTRANSFERASE N6AMT1"/>
    <property type="match status" value="1"/>
</dbReference>
<dbReference type="GO" id="GO:0035657">
    <property type="term" value="C:eRF1 methyltransferase complex"/>
    <property type="evidence" value="ECO:0007669"/>
    <property type="project" value="TreeGrafter"/>
</dbReference>
<evidence type="ECO:0000256" key="3">
    <source>
        <dbReference type="ARBA" id="ARBA00022679"/>
    </source>
</evidence>
<feature type="region of interest" description="Disordered" evidence="5">
    <location>
        <begin position="320"/>
        <end position="339"/>
    </location>
</feature>